<evidence type="ECO:0000313" key="2">
    <source>
        <dbReference type="Proteomes" id="UP000778951"/>
    </source>
</evidence>
<organism evidence="1 2">
    <name type="scientific">Entomospira culicis</name>
    <dbReference type="NCBI Taxonomy" id="2719989"/>
    <lineage>
        <taxon>Bacteria</taxon>
        <taxon>Pseudomonadati</taxon>
        <taxon>Spirochaetota</taxon>
        <taxon>Spirochaetia</taxon>
        <taxon>Spirochaetales</taxon>
        <taxon>Spirochaetaceae</taxon>
        <taxon>Entomospira</taxon>
    </lineage>
</organism>
<comment type="caution">
    <text evidence="1">The sequence shown here is derived from an EMBL/GenBank/DDBJ whole genome shotgun (WGS) entry which is preliminary data.</text>
</comment>
<dbReference type="Gene3D" id="2.60.450.10">
    <property type="entry name" value="Lipopolysaccharide (LPS) transport protein A like domain"/>
    <property type="match status" value="1"/>
</dbReference>
<proteinExistence type="predicted"/>
<accession>A0A968GKW1</accession>
<dbReference type="Proteomes" id="UP000778951">
    <property type="component" value="Unassembled WGS sequence"/>
</dbReference>
<evidence type="ECO:0008006" key="3">
    <source>
        <dbReference type="Google" id="ProtNLM"/>
    </source>
</evidence>
<gene>
    <name evidence="1" type="ORF">HCT48_05665</name>
</gene>
<keyword evidence="2" id="KW-1185">Reference proteome</keyword>
<evidence type="ECO:0000313" key="1">
    <source>
        <dbReference type="EMBL" id="NIZ69700.1"/>
    </source>
</evidence>
<sequence>MKRMSLILILLIFPIVAQEEISFYAKKMQVSQDGALIELTGEALLQLDAFTLYAQSISIQGTTQRTLQAQTDVKVKRTQNEAQELTSNHLHYAQIKSELRAWGNVQFKDDNEEILITASSVTFVETERIWRFEGNVQMNGKDFSTQSHILLFHEEAQMLELHSQVTLIYDGQQFEAEFILFHLETKEITMEHLHRGTISL</sequence>
<reference evidence="1" key="1">
    <citation type="submission" date="2020-03" db="EMBL/GenBank/DDBJ databases">
        <title>Spirochaetal bacteria isolated from arthropods constitute a novel genus Entomospira genus novum within the order Spirochaetales.</title>
        <authorList>
            <person name="Grana-Miraglia L."/>
            <person name="Sikutova S."/>
            <person name="Fingerle V."/>
            <person name="Sing A."/>
            <person name="Castillo-Ramirez S."/>
            <person name="Margos G."/>
            <person name="Rudolf I."/>
        </authorList>
    </citation>
    <scope>NUCLEOTIDE SEQUENCE</scope>
    <source>
        <strain evidence="1">BR149</strain>
    </source>
</reference>
<name>A0A968GKW1_9SPIO</name>
<dbReference type="EMBL" id="JAATLM010000001">
    <property type="protein sequence ID" value="NIZ69700.1"/>
    <property type="molecule type" value="Genomic_DNA"/>
</dbReference>
<protein>
    <recommendedName>
        <fullName evidence="3">Organic solvent tolerance-like N-terminal domain-containing protein</fullName>
    </recommendedName>
</protein>
<dbReference type="AlphaFoldDB" id="A0A968GKW1"/>
<dbReference type="RefSeq" id="WP_167695784.1">
    <property type="nucleotide sequence ID" value="NZ_CP118181.1"/>
</dbReference>